<dbReference type="SUPFAM" id="SSF81383">
    <property type="entry name" value="F-box domain"/>
    <property type="match status" value="1"/>
</dbReference>
<dbReference type="SMART" id="SM00256">
    <property type="entry name" value="FBOX"/>
    <property type="match status" value="1"/>
</dbReference>
<evidence type="ECO:0000313" key="3">
    <source>
        <dbReference type="Proteomes" id="UP001237642"/>
    </source>
</evidence>
<dbReference type="PANTHER" id="PTHR32278">
    <property type="entry name" value="F-BOX DOMAIN-CONTAINING PROTEIN"/>
    <property type="match status" value="1"/>
</dbReference>
<feature type="domain" description="F-box" evidence="1">
    <location>
        <begin position="4"/>
        <end position="50"/>
    </location>
</feature>
<organism evidence="2 3">
    <name type="scientific">Heracleum sosnowskyi</name>
    <dbReference type="NCBI Taxonomy" id="360622"/>
    <lineage>
        <taxon>Eukaryota</taxon>
        <taxon>Viridiplantae</taxon>
        <taxon>Streptophyta</taxon>
        <taxon>Embryophyta</taxon>
        <taxon>Tracheophyta</taxon>
        <taxon>Spermatophyta</taxon>
        <taxon>Magnoliopsida</taxon>
        <taxon>eudicotyledons</taxon>
        <taxon>Gunneridae</taxon>
        <taxon>Pentapetalae</taxon>
        <taxon>asterids</taxon>
        <taxon>campanulids</taxon>
        <taxon>Apiales</taxon>
        <taxon>Apiaceae</taxon>
        <taxon>Apioideae</taxon>
        <taxon>apioid superclade</taxon>
        <taxon>Tordylieae</taxon>
        <taxon>Tordyliinae</taxon>
        <taxon>Heracleum</taxon>
    </lineage>
</organism>
<dbReference type="InterPro" id="IPR025886">
    <property type="entry name" value="PP2-like"/>
</dbReference>
<dbReference type="Proteomes" id="UP001237642">
    <property type="component" value="Unassembled WGS sequence"/>
</dbReference>
<name>A0AAD8HI15_9APIA</name>
<reference evidence="2" key="2">
    <citation type="submission" date="2023-05" db="EMBL/GenBank/DDBJ databases">
        <authorList>
            <person name="Schelkunov M.I."/>
        </authorList>
    </citation>
    <scope>NUCLEOTIDE SEQUENCE</scope>
    <source>
        <strain evidence="2">Hsosn_3</strain>
        <tissue evidence="2">Leaf</tissue>
    </source>
</reference>
<evidence type="ECO:0000259" key="1">
    <source>
        <dbReference type="PROSITE" id="PS50181"/>
    </source>
</evidence>
<dbReference type="InterPro" id="IPR001810">
    <property type="entry name" value="F-box_dom"/>
</dbReference>
<protein>
    <recommendedName>
        <fullName evidence="1">F-box domain-containing protein</fullName>
    </recommendedName>
</protein>
<dbReference type="Pfam" id="PF14299">
    <property type="entry name" value="PP2"/>
    <property type="match status" value="1"/>
</dbReference>
<dbReference type="CDD" id="cd22162">
    <property type="entry name" value="F-box_AtSKIP3-like"/>
    <property type="match status" value="1"/>
</dbReference>
<keyword evidence="3" id="KW-1185">Reference proteome</keyword>
<dbReference type="PANTHER" id="PTHR32278:SF138">
    <property type="entry name" value="F-BOX PROTEIN PP2-B11"/>
    <property type="match status" value="1"/>
</dbReference>
<sequence length="336" mass="38596">MGDTFGINSLSQELIEEILSRTSPHVCGQLSTVCKNIRSAANSDHVWEKFLPLDIISRRTLSDQCLFDDPWKKIDSDTLHAFPTKKDLYLFLCDNPLFIDGGDMYIWLEKLSGNKCFRIGPLKLIKRHPDDWRVLSVEAGYRRFPNLPVLHNAMNFEIEGKISTSLLSPNAKYTAYLLLDFSSEWYSFGSGVQQPLKAWVGIDGHGGKRNVYIPYKLFIPELTGPHWYPVWRHDGLNEVVLGDYLNKELGTDSSELWMCLREVKSNMRKSGIKLHGMEIRVSRPKSCIKSEESKIRSYWMMNAQVKNMHSYSDLFTEALAKVFGTLKPEGMEFPFI</sequence>
<comment type="caution">
    <text evidence="2">The sequence shown here is derived from an EMBL/GenBank/DDBJ whole genome shotgun (WGS) entry which is preliminary data.</text>
</comment>
<dbReference type="Gene3D" id="1.20.1280.50">
    <property type="match status" value="1"/>
</dbReference>
<gene>
    <name evidence="2" type="ORF">POM88_042219</name>
</gene>
<dbReference type="EMBL" id="JAUIZM010000009">
    <property type="protein sequence ID" value="KAK1366658.1"/>
    <property type="molecule type" value="Genomic_DNA"/>
</dbReference>
<accession>A0AAD8HI15</accession>
<evidence type="ECO:0000313" key="2">
    <source>
        <dbReference type="EMBL" id="KAK1366658.1"/>
    </source>
</evidence>
<reference evidence="2" key="1">
    <citation type="submission" date="2023-02" db="EMBL/GenBank/DDBJ databases">
        <title>Genome of toxic invasive species Heracleum sosnowskyi carries increased number of genes despite the absence of recent whole-genome duplications.</title>
        <authorList>
            <person name="Schelkunov M."/>
            <person name="Shtratnikova V."/>
            <person name="Makarenko M."/>
            <person name="Klepikova A."/>
            <person name="Omelchenko D."/>
            <person name="Novikova G."/>
            <person name="Obukhova E."/>
            <person name="Bogdanov V."/>
            <person name="Penin A."/>
            <person name="Logacheva M."/>
        </authorList>
    </citation>
    <scope>NUCLEOTIDE SEQUENCE</scope>
    <source>
        <strain evidence="2">Hsosn_3</strain>
        <tissue evidence="2">Leaf</tissue>
    </source>
</reference>
<dbReference type="PROSITE" id="PS50181">
    <property type="entry name" value="FBOX"/>
    <property type="match status" value="1"/>
</dbReference>
<dbReference type="AlphaFoldDB" id="A0AAD8HI15"/>
<proteinExistence type="predicted"/>
<dbReference type="Pfam" id="PF00646">
    <property type="entry name" value="F-box"/>
    <property type="match status" value="1"/>
</dbReference>
<dbReference type="InterPro" id="IPR036047">
    <property type="entry name" value="F-box-like_dom_sf"/>
</dbReference>